<evidence type="ECO:0000256" key="1">
    <source>
        <dbReference type="SAM" id="SignalP"/>
    </source>
</evidence>
<protein>
    <recommendedName>
        <fullName evidence="4">Lipocalin-like domain-containing protein</fullName>
    </recommendedName>
</protein>
<dbReference type="PROSITE" id="PS51257">
    <property type="entry name" value="PROKAR_LIPOPROTEIN"/>
    <property type="match status" value="1"/>
</dbReference>
<proteinExistence type="predicted"/>
<name>A0A9X4NM86_9BURK</name>
<accession>A0A9X4NM86</accession>
<keyword evidence="3" id="KW-1185">Reference proteome</keyword>
<evidence type="ECO:0000313" key="3">
    <source>
        <dbReference type="Proteomes" id="UP001152876"/>
    </source>
</evidence>
<feature type="chain" id="PRO_5040857373" description="Lipocalin-like domain-containing protein" evidence="1">
    <location>
        <begin position="28"/>
        <end position="168"/>
    </location>
</feature>
<gene>
    <name evidence="2" type="ORF">H010_00790</name>
</gene>
<sequence length="168" mass="17493">MTKTTNTRLSFKLLGLGLAIAALTACGGGNDDPLPGDASADVVAKYIGSWESECYTDDGASAHLRADFTKTSATSFSGDVIAYAYIGRSCSGPSVKTEKVLTNLQMTHVGTKPAAGVTADKFTGTSDQGSSKVLLHSDGTLLQIGDPDSGKDAEGYPSEFIEYKLSRI</sequence>
<feature type="signal peptide" evidence="1">
    <location>
        <begin position="1"/>
        <end position="27"/>
    </location>
</feature>
<dbReference type="RefSeq" id="WP_157572018.1">
    <property type="nucleotide sequence ID" value="NZ_AOGK01000001.1"/>
</dbReference>
<comment type="caution">
    <text evidence="2">The sequence shown here is derived from an EMBL/GenBank/DDBJ whole genome shotgun (WGS) entry which is preliminary data.</text>
</comment>
<dbReference type="OrthoDB" id="8902110at2"/>
<dbReference type="AlphaFoldDB" id="A0A9X4NM86"/>
<dbReference type="EMBL" id="AOGK01000001">
    <property type="protein sequence ID" value="MDG5973765.1"/>
    <property type="molecule type" value="Genomic_DNA"/>
</dbReference>
<organism evidence="2 3">
    <name type="scientific">Hydrogenophaga taeniospiralis CCUG 15921</name>
    <dbReference type="NCBI Taxonomy" id="1281780"/>
    <lineage>
        <taxon>Bacteria</taxon>
        <taxon>Pseudomonadati</taxon>
        <taxon>Pseudomonadota</taxon>
        <taxon>Betaproteobacteria</taxon>
        <taxon>Burkholderiales</taxon>
        <taxon>Comamonadaceae</taxon>
        <taxon>Hydrogenophaga</taxon>
    </lineage>
</organism>
<reference evidence="2" key="1">
    <citation type="submission" date="2013-01" db="EMBL/GenBank/DDBJ databases">
        <title>Genome draft of Hydrogenophaga taeniospiralis 2K1.</title>
        <authorList>
            <person name="Gomila M."/>
            <person name="Lalucat J."/>
        </authorList>
    </citation>
    <scope>NUCLEOTIDE SEQUENCE</scope>
    <source>
        <strain evidence="2">CCUG 15921</strain>
    </source>
</reference>
<keyword evidence="1" id="KW-0732">Signal</keyword>
<evidence type="ECO:0000313" key="2">
    <source>
        <dbReference type="EMBL" id="MDG5973765.1"/>
    </source>
</evidence>
<evidence type="ECO:0008006" key="4">
    <source>
        <dbReference type="Google" id="ProtNLM"/>
    </source>
</evidence>
<dbReference type="Proteomes" id="UP001152876">
    <property type="component" value="Unassembled WGS sequence"/>
</dbReference>